<dbReference type="EMBL" id="KN832873">
    <property type="protein sequence ID" value="KIN03348.1"/>
    <property type="molecule type" value="Genomic_DNA"/>
</dbReference>
<name>A0A0C3DMU4_OIDMZ</name>
<accession>A0A0C3DMU4</accession>
<gene>
    <name evidence="1" type="ORF">OIDMADRAFT_51317</name>
</gene>
<dbReference type="InParanoid" id="A0A0C3DMU4"/>
<dbReference type="HOGENOM" id="CLU_044113_0_0_1"/>
<evidence type="ECO:0000313" key="2">
    <source>
        <dbReference type="Proteomes" id="UP000054321"/>
    </source>
</evidence>
<proteinExistence type="predicted"/>
<evidence type="ECO:0000313" key="1">
    <source>
        <dbReference type="EMBL" id="KIN03348.1"/>
    </source>
</evidence>
<sequence>MASAETIVSATLDVTSGALCFGSLGDILQGAAAAIQVGPSPRPRGGGTVKYQPMVHNVGAKTGTWNAYTLFDVTPLVSRDEITKILRVAGSPYEDEHGSTMNTDKTKEEGVFVINRYDWGMAREEDNFPDEAEEEADILANGNSLGLVDYSHATSYVQAWTQRKPSQRGALSNGMWMYIPYAEYMFGRFGFEEEYTQLRSFLFFTARTNFFSTKFPGQENPLRKYETGLERFQRGLREGRDYSGIEDIHKLYDYLPLEDENVVHIFPIPPPDSEQLGPYPISEHVLKAEDIEALRVYRTPKADYEMKLRQSHPLLQEDAVQSILAGCDSKIAEFPDEWKDPTYDLLNELVLSYLEHFILTAFPLHGSIFTIGAAMFPKNGHIRRFEELHIDTDLYSLFTKSLELPVPGFDAAAVGSRIRDFLSQRAGEINASPDVLDPEMVIQGITRVVAYLVSLILNISNNSALARERPDRSKPAEGGYIVPSSIKMAVYYDADLGPLIRYSAVYWSGRVPRSTLCG</sequence>
<reference evidence="1 2" key="1">
    <citation type="submission" date="2014-04" db="EMBL/GenBank/DDBJ databases">
        <authorList>
            <consortium name="DOE Joint Genome Institute"/>
            <person name="Kuo A."/>
            <person name="Martino E."/>
            <person name="Perotto S."/>
            <person name="Kohler A."/>
            <person name="Nagy L.G."/>
            <person name="Floudas D."/>
            <person name="Copeland A."/>
            <person name="Barry K.W."/>
            <person name="Cichocki N."/>
            <person name="Veneault-Fourrey C."/>
            <person name="LaButti K."/>
            <person name="Lindquist E.A."/>
            <person name="Lipzen A."/>
            <person name="Lundell T."/>
            <person name="Morin E."/>
            <person name="Murat C."/>
            <person name="Sun H."/>
            <person name="Tunlid A."/>
            <person name="Henrissat B."/>
            <person name="Grigoriev I.V."/>
            <person name="Hibbett D.S."/>
            <person name="Martin F."/>
            <person name="Nordberg H.P."/>
            <person name="Cantor M.N."/>
            <person name="Hua S.X."/>
        </authorList>
    </citation>
    <scope>NUCLEOTIDE SEQUENCE [LARGE SCALE GENOMIC DNA]</scope>
    <source>
        <strain evidence="1 2">Zn</strain>
    </source>
</reference>
<organism evidence="1 2">
    <name type="scientific">Oidiodendron maius (strain Zn)</name>
    <dbReference type="NCBI Taxonomy" id="913774"/>
    <lineage>
        <taxon>Eukaryota</taxon>
        <taxon>Fungi</taxon>
        <taxon>Dikarya</taxon>
        <taxon>Ascomycota</taxon>
        <taxon>Pezizomycotina</taxon>
        <taxon>Leotiomycetes</taxon>
        <taxon>Leotiomycetes incertae sedis</taxon>
        <taxon>Myxotrichaceae</taxon>
        <taxon>Oidiodendron</taxon>
    </lineage>
</organism>
<dbReference type="AlphaFoldDB" id="A0A0C3DMU4"/>
<protein>
    <submittedName>
        <fullName evidence="1">Uncharacterized protein</fullName>
    </submittedName>
</protein>
<reference evidence="2" key="2">
    <citation type="submission" date="2015-01" db="EMBL/GenBank/DDBJ databases">
        <title>Evolutionary Origins and Diversification of the Mycorrhizal Mutualists.</title>
        <authorList>
            <consortium name="DOE Joint Genome Institute"/>
            <consortium name="Mycorrhizal Genomics Consortium"/>
            <person name="Kohler A."/>
            <person name="Kuo A."/>
            <person name="Nagy L.G."/>
            <person name="Floudas D."/>
            <person name="Copeland A."/>
            <person name="Barry K.W."/>
            <person name="Cichocki N."/>
            <person name="Veneault-Fourrey C."/>
            <person name="LaButti K."/>
            <person name="Lindquist E.A."/>
            <person name="Lipzen A."/>
            <person name="Lundell T."/>
            <person name="Morin E."/>
            <person name="Murat C."/>
            <person name="Riley R."/>
            <person name="Ohm R."/>
            <person name="Sun H."/>
            <person name="Tunlid A."/>
            <person name="Henrissat B."/>
            <person name="Grigoriev I.V."/>
            <person name="Hibbett D.S."/>
            <person name="Martin F."/>
        </authorList>
    </citation>
    <scope>NUCLEOTIDE SEQUENCE [LARGE SCALE GENOMIC DNA]</scope>
    <source>
        <strain evidence="2">Zn</strain>
    </source>
</reference>
<keyword evidence="2" id="KW-1185">Reference proteome</keyword>
<dbReference type="Proteomes" id="UP000054321">
    <property type="component" value="Unassembled WGS sequence"/>
</dbReference>
<dbReference type="OrthoDB" id="3535423at2759"/>